<dbReference type="Proteomes" id="UP000053660">
    <property type="component" value="Unassembled WGS sequence"/>
</dbReference>
<keyword evidence="3" id="KW-1185">Reference proteome</keyword>
<dbReference type="OrthoDB" id="6090360at2759"/>
<reference evidence="2 3" key="1">
    <citation type="submission" date="2014-03" db="EMBL/GenBank/DDBJ databases">
        <title>Draft genome of the hookworm Oesophagostomum dentatum.</title>
        <authorList>
            <person name="Mitreva M."/>
        </authorList>
    </citation>
    <scope>NUCLEOTIDE SEQUENCE [LARGE SCALE GENOMIC DNA]</scope>
    <source>
        <strain evidence="2 3">OD-Hann</strain>
    </source>
</reference>
<dbReference type="AlphaFoldDB" id="A0A0B1TSF5"/>
<gene>
    <name evidence="2" type="ORF">OESDEN_01268</name>
</gene>
<proteinExistence type="predicted"/>
<accession>A0A0B1TSF5</accession>
<keyword evidence="1" id="KW-0732">Signal</keyword>
<evidence type="ECO:0000256" key="1">
    <source>
        <dbReference type="SAM" id="SignalP"/>
    </source>
</evidence>
<feature type="chain" id="PRO_5002062920" evidence="1">
    <location>
        <begin position="25"/>
        <end position="100"/>
    </location>
</feature>
<dbReference type="EMBL" id="KN549277">
    <property type="protein sequence ID" value="KHJ98767.1"/>
    <property type="molecule type" value="Genomic_DNA"/>
</dbReference>
<name>A0A0B1TSF5_OESDE</name>
<evidence type="ECO:0000313" key="2">
    <source>
        <dbReference type="EMBL" id="KHJ98767.1"/>
    </source>
</evidence>
<feature type="signal peptide" evidence="1">
    <location>
        <begin position="1"/>
        <end position="24"/>
    </location>
</feature>
<evidence type="ECO:0000313" key="3">
    <source>
        <dbReference type="Proteomes" id="UP000053660"/>
    </source>
</evidence>
<organism evidence="2 3">
    <name type="scientific">Oesophagostomum dentatum</name>
    <name type="common">Nodular worm</name>
    <dbReference type="NCBI Taxonomy" id="61180"/>
    <lineage>
        <taxon>Eukaryota</taxon>
        <taxon>Metazoa</taxon>
        <taxon>Ecdysozoa</taxon>
        <taxon>Nematoda</taxon>
        <taxon>Chromadorea</taxon>
        <taxon>Rhabditida</taxon>
        <taxon>Rhabditina</taxon>
        <taxon>Rhabditomorpha</taxon>
        <taxon>Strongyloidea</taxon>
        <taxon>Strongylidae</taxon>
        <taxon>Oesophagostomum</taxon>
    </lineage>
</organism>
<protein>
    <submittedName>
        <fullName evidence="2">Uncharacterized protein</fullName>
    </submittedName>
</protein>
<sequence length="100" mass="11502">MPATPHSRFILLGIILAVFACTFADDTDMGTLQWNKAHGLWGKRSSSGELEQDIQKRQNNPPLRTLPNWMQRYAPVSPLSLEWGKRSQWQLANGLWGRRR</sequence>